<dbReference type="InterPro" id="IPR051783">
    <property type="entry name" value="NAD(P)-dependent_oxidoreduct"/>
</dbReference>
<feature type="domain" description="Thioester reductase (TE)" evidence="1">
    <location>
        <begin position="5"/>
        <end position="202"/>
    </location>
</feature>
<dbReference type="PANTHER" id="PTHR48079">
    <property type="entry name" value="PROTEIN YEEZ"/>
    <property type="match status" value="1"/>
</dbReference>
<evidence type="ECO:0000313" key="2">
    <source>
        <dbReference type="EMBL" id="TXS25673.1"/>
    </source>
</evidence>
<dbReference type="AlphaFoldDB" id="A0A652KPR3"/>
<organism evidence="2">
    <name type="scientific">Streptomyces sp. gb1(2016)</name>
    <dbReference type="NCBI Taxonomy" id="1828321"/>
    <lineage>
        <taxon>Bacteria</taxon>
        <taxon>Bacillati</taxon>
        <taxon>Actinomycetota</taxon>
        <taxon>Actinomycetes</taxon>
        <taxon>Kitasatosporales</taxon>
        <taxon>Streptomycetaceae</taxon>
        <taxon>Streptomyces</taxon>
    </lineage>
</organism>
<dbReference type="InterPro" id="IPR036291">
    <property type="entry name" value="NAD(P)-bd_dom_sf"/>
</dbReference>
<evidence type="ECO:0000259" key="1">
    <source>
        <dbReference type="Pfam" id="PF07993"/>
    </source>
</evidence>
<dbReference type="RefSeq" id="WP_147985807.1">
    <property type="nucleotide sequence ID" value="NZ_RDBM01000037.1"/>
</dbReference>
<comment type="caution">
    <text evidence="2">The sequence shown here is derived from an EMBL/GenBank/DDBJ whole genome shotgun (WGS) entry which is preliminary data.</text>
</comment>
<name>A0A652KPR3_9ACTN</name>
<dbReference type="GO" id="GO:0004029">
    <property type="term" value="F:aldehyde dehydrogenase (NAD+) activity"/>
    <property type="evidence" value="ECO:0007669"/>
    <property type="project" value="TreeGrafter"/>
</dbReference>
<protein>
    <submittedName>
        <fullName evidence="2">NAD-dependent epimerase/dehydratase family protein</fullName>
    </submittedName>
</protein>
<dbReference type="Pfam" id="PF07993">
    <property type="entry name" value="NAD_binding_4"/>
    <property type="match status" value="1"/>
</dbReference>
<sequence>MRVALTGATGFLGLRLVRELLAHHDSLTVLAHAGSGCALGRITRFLELTDAPAALIAGLPGRIRVVETDLGRPALGLSAAAFQRLADELDVIWHSAGNINLDDDLDTLRRVNVEGTRNMLELAAAGGRRPSYHHISTAFVGGARREGVVYEDELDSRYGFENSYEQSKYEAEVLVRDWSRAHGRPVVVMRPSILVTDLPAYAELPQHPLQFLTRIVQASLGDGGPGGVPDERRPVVRVAGRPDGHLNLMPVEHAAAVMVRLAGLPPSGRADVYHVVHDHDVATTVLADLVERIVPVRVRLVAKRPDDPVPMETAADLYPGFTPYLSHRRRFDDTRVRSLLGPLPSGIRVDLGYLAAGITPGRPVSTAGAP</sequence>
<dbReference type="PANTHER" id="PTHR48079:SF6">
    <property type="entry name" value="NAD(P)-BINDING DOMAIN-CONTAINING PROTEIN-RELATED"/>
    <property type="match status" value="1"/>
</dbReference>
<dbReference type="Gene3D" id="3.40.50.720">
    <property type="entry name" value="NAD(P)-binding Rossmann-like Domain"/>
    <property type="match status" value="1"/>
</dbReference>
<dbReference type="GO" id="GO:0005737">
    <property type="term" value="C:cytoplasm"/>
    <property type="evidence" value="ECO:0007669"/>
    <property type="project" value="TreeGrafter"/>
</dbReference>
<proteinExistence type="predicted"/>
<dbReference type="SUPFAM" id="SSF51735">
    <property type="entry name" value="NAD(P)-binding Rossmann-fold domains"/>
    <property type="match status" value="1"/>
</dbReference>
<dbReference type="InterPro" id="IPR013120">
    <property type="entry name" value="FAR_NAD-bd"/>
</dbReference>
<dbReference type="EMBL" id="RDBM01000037">
    <property type="protein sequence ID" value="TXS25673.1"/>
    <property type="molecule type" value="Genomic_DNA"/>
</dbReference>
<reference evidence="2" key="1">
    <citation type="submission" date="2018-10" db="EMBL/GenBank/DDBJ databases">
        <authorList>
            <person name="Hariharan J."/>
            <person name="Choudoir M.J."/>
            <person name="Diebold P."/>
            <person name="Panke-Buisse K."/>
            <person name="Campbell A.N."/>
            <person name="Buckley D.H."/>
        </authorList>
    </citation>
    <scope>NUCLEOTIDE SEQUENCE</scope>
    <source>
        <strain evidence="2">Gb1</strain>
    </source>
</reference>
<gene>
    <name evidence="2" type="ORF">EAO74_36195</name>
</gene>
<accession>A0A652KPR3</accession>